<evidence type="ECO:0000256" key="19">
    <source>
        <dbReference type="HAMAP-Rule" id="MF_00319"/>
    </source>
</evidence>
<dbReference type="UniPathway" id="UPA00609">
    <property type="reaction ID" value="UER00664"/>
</dbReference>
<protein>
    <recommendedName>
        <fullName evidence="7 19">CDP-diacylglycerol pyrophosphatase</fullName>
        <ecNumber evidence="6 19">3.6.1.26</ecNumber>
    </recommendedName>
    <alternativeName>
        <fullName evidence="17 19">CDP-diacylglycerol phosphatidylhydrolase</fullName>
    </alternativeName>
    <alternativeName>
        <fullName evidence="18 19">CDP-diglyceride hydrolase</fullName>
    </alternativeName>
</protein>
<evidence type="ECO:0000256" key="16">
    <source>
        <dbReference type="ARBA" id="ARBA00023264"/>
    </source>
</evidence>
<keyword evidence="12 19" id="KW-1133">Transmembrane helix</keyword>
<reference evidence="20 21" key="1">
    <citation type="submission" date="2015-03" db="EMBL/GenBank/DDBJ databases">
        <authorList>
            <person name="Murphy D."/>
        </authorList>
    </citation>
    <scope>NUCLEOTIDE SEQUENCE [LARGE SCALE GENOMIC DNA]</scope>
    <source>
        <strain evidence="20 21">BR165/97</strain>
    </source>
</reference>
<evidence type="ECO:0000256" key="5">
    <source>
        <dbReference type="ARBA" id="ARBA00006435"/>
    </source>
</evidence>
<keyword evidence="9 19" id="KW-0444">Lipid biosynthesis</keyword>
<gene>
    <name evidence="19 20" type="primary">cdh</name>
    <name evidence="20" type="ORF">ERS008530_02323</name>
</gene>
<dbReference type="EC" id="3.6.1.26" evidence="6 19"/>
<dbReference type="InterPro" id="IPR003763">
    <property type="entry name" value="CDP-diacylglyc_Pase"/>
</dbReference>
<evidence type="ECO:0000256" key="12">
    <source>
        <dbReference type="ARBA" id="ARBA00022989"/>
    </source>
</evidence>
<dbReference type="HAMAP" id="MF_00319">
    <property type="entry name" value="Cdh"/>
    <property type="match status" value="1"/>
</dbReference>
<keyword evidence="10 19" id="KW-0812">Transmembrane</keyword>
<dbReference type="GO" id="GO:0008715">
    <property type="term" value="F:CDP-diacylglycerol diphosphatase activity"/>
    <property type="evidence" value="ECO:0007669"/>
    <property type="project" value="UniProtKB-UniRule"/>
</dbReference>
<dbReference type="PIRSF" id="PIRSF001273">
    <property type="entry name" value="CDH"/>
    <property type="match status" value="1"/>
</dbReference>
<dbReference type="Proteomes" id="UP000038750">
    <property type="component" value="Unassembled WGS sequence"/>
</dbReference>
<keyword evidence="15 19" id="KW-0594">Phospholipid biosynthesis</keyword>
<evidence type="ECO:0000313" key="21">
    <source>
        <dbReference type="Proteomes" id="UP000038750"/>
    </source>
</evidence>
<evidence type="ECO:0000256" key="4">
    <source>
        <dbReference type="ARBA" id="ARBA00005189"/>
    </source>
</evidence>
<dbReference type="SUPFAM" id="SSF54197">
    <property type="entry name" value="HIT-like"/>
    <property type="match status" value="1"/>
</dbReference>
<keyword evidence="11 19" id="KW-0378">Hydrolase</keyword>
<dbReference type="EMBL" id="CPZJ01000009">
    <property type="protein sequence ID" value="CNF86724.1"/>
    <property type="molecule type" value="Genomic_DNA"/>
</dbReference>
<comment type="similarity">
    <text evidence="5 19">Belongs to the Cdh family.</text>
</comment>
<evidence type="ECO:0000256" key="11">
    <source>
        <dbReference type="ARBA" id="ARBA00022801"/>
    </source>
</evidence>
<evidence type="ECO:0000256" key="18">
    <source>
        <dbReference type="ARBA" id="ARBA00032892"/>
    </source>
</evidence>
<evidence type="ECO:0000256" key="1">
    <source>
        <dbReference type="ARBA" id="ARBA00001007"/>
    </source>
</evidence>
<dbReference type="OrthoDB" id="481399at2"/>
<evidence type="ECO:0000256" key="10">
    <source>
        <dbReference type="ARBA" id="ARBA00022692"/>
    </source>
</evidence>
<name>A0A0T9MAI0_YERIN</name>
<organism evidence="20 21">
    <name type="scientific">Yersinia intermedia</name>
    <dbReference type="NCBI Taxonomy" id="631"/>
    <lineage>
        <taxon>Bacteria</taxon>
        <taxon>Pseudomonadati</taxon>
        <taxon>Pseudomonadota</taxon>
        <taxon>Gammaproteobacteria</taxon>
        <taxon>Enterobacterales</taxon>
        <taxon>Yersiniaceae</taxon>
        <taxon>Yersinia</taxon>
    </lineage>
</organism>
<proteinExistence type="inferred from homology"/>
<dbReference type="Gene3D" id="3.30.428.30">
    <property type="entry name" value="HIT family - CDH-like"/>
    <property type="match status" value="1"/>
</dbReference>
<dbReference type="InterPro" id="IPR036265">
    <property type="entry name" value="HIT-like_sf"/>
</dbReference>
<dbReference type="STRING" id="631.CH53_1617"/>
<keyword evidence="8 19" id="KW-1003">Cell membrane</keyword>
<keyword evidence="16 19" id="KW-1208">Phospholipid metabolism</keyword>
<dbReference type="RefSeq" id="WP_050073661.1">
    <property type="nucleotide sequence ID" value="NZ_CPZJ01000009.1"/>
</dbReference>
<dbReference type="Pfam" id="PF02611">
    <property type="entry name" value="CDH"/>
    <property type="match status" value="1"/>
</dbReference>
<dbReference type="NCBIfam" id="NF003984">
    <property type="entry name" value="PRK05471.1-3"/>
    <property type="match status" value="1"/>
</dbReference>
<comment type="subcellular location">
    <subcellularLocation>
        <location evidence="2 19">Cell membrane</location>
        <topology evidence="2 19">Single-pass membrane protein</topology>
    </subcellularLocation>
</comment>
<dbReference type="eggNOG" id="COG2134">
    <property type="taxonomic scope" value="Bacteria"/>
</dbReference>
<evidence type="ECO:0000256" key="15">
    <source>
        <dbReference type="ARBA" id="ARBA00023209"/>
    </source>
</evidence>
<evidence type="ECO:0000313" key="20">
    <source>
        <dbReference type="EMBL" id="CNF86724.1"/>
    </source>
</evidence>
<evidence type="ECO:0000256" key="8">
    <source>
        <dbReference type="ARBA" id="ARBA00022475"/>
    </source>
</evidence>
<comment type="pathway">
    <text evidence="4">Lipid metabolism.</text>
</comment>
<dbReference type="AlphaFoldDB" id="A0A0T9MAI0"/>
<evidence type="ECO:0000256" key="3">
    <source>
        <dbReference type="ARBA" id="ARBA00004927"/>
    </source>
</evidence>
<evidence type="ECO:0000256" key="14">
    <source>
        <dbReference type="ARBA" id="ARBA00023136"/>
    </source>
</evidence>
<evidence type="ECO:0000256" key="13">
    <source>
        <dbReference type="ARBA" id="ARBA00023098"/>
    </source>
</evidence>
<dbReference type="NCBIfam" id="NF003986">
    <property type="entry name" value="PRK05471.1-5"/>
    <property type="match status" value="1"/>
</dbReference>
<evidence type="ECO:0000256" key="6">
    <source>
        <dbReference type="ARBA" id="ARBA00012375"/>
    </source>
</evidence>
<comment type="pathway">
    <text evidence="3 19">Phospholipid metabolism; CDP-diacylglycerol degradation; phosphatidate from CDP-diacylglycerol: step 1/1.</text>
</comment>
<evidence type="ECO:0000256" key="17">
    <source>
        <dbReference type="ARBA" id="ARBA00032888"/>
    </source>
</evidence>
<sequence>MSRYIKKPWFLLILLAVALLATVYKLRFSNADALWKIVSQQCVPHMVAEHNPQPCVAADIPAGFVVYKSNVGPLQYLLMPTAKISGMESPQLLTSSSPNYFLDAWQARHFMADKYGAPIDDADISLAINSKYGRSQDHLHIHISCLKPQVKAALAAQEANFRQQWQPLPAGLLGHDYLVRRTTAAELQHSGAFRLLADEVAGAKDNMGRYGLAMTALPDGAFLLLASQASLTKLHRASVEELQDHDCNLLSPPPPPLVSSP</sequence>
<keyword evidence="14 19" id="KW-0472">Membrane</keyword>
<evidence type="ECO:0000256" key="9">
    <source>
        <dbReference type="ARBA" id="ARBA00022516"/>
    </source>
</evidence>
<comment type="catalytic activity">
    <reaction evidence="1 19">
        <text>a CDP-1,2-diacyl-sn-glycerol + H2O = a 1,2-diacyl-sn-glycero-3-phosphate + CMP + 2 H(+)</text>
        <dbReference type="Rhea" id="RHEA:15221"/>
        <dbReference type="ChEBI" id="CHEBI:15377"/>
        <dbReference type="ChEBI" id="CHEBI:15378"/>
        <dbReference type="ChEBI" id="CHEBI:58332"/>
        <dbReference type="ChEBI" id="CHEBI:58608"/>
        <dbReference type="ChEBI" id="CHEBI:60377"/>
        <dbReference type="EC" id="3.6.1.26"/>
    </reaction>
</comment>
<evidence type="ECO:0000256" key="7">
    <source>
        <dbReference type="ARBA" id="ARBA00019608"/>
    </source>
</evidence>
<evidence type="ECO:0000256" key="2">
    <source>
        <dbReference type="ARBA" id="ARBA00004162"/>
    </source>
</evidence>
<accession>A0A0T9MAI0</accession>
<dbReference type="GO" id="GO:0046342">
    <property type="term" value="P:CDP-diacylglycerol catabolic process"/>
    <property type="evidence" value="ECO:0007669"/>
    <property type="project" value="UniProtKB-UniRule"/>
</dbReference>
<dbReference type="GO" id="GO:0008654">
    <property type="term" value="P:phospholipid biosynthetic process"/>
    <property type="evidence" value="ECO:0007669"/>
    <property type="project" value="UniProtKB-KW"/>
</dbReference>
<keyword evidence="13 19" id="KW-0443">Lipid metabolism</keyword>
<dbReference type="GO" id="GO:0005886">
    <property type="term" value="C:plasma membrane"/>
    <property type="evidence" value="ECO:0007669"/>
    <property type="project" value="UniProtKB-SubCell"/>
</dbReference>